<dbReference type="EMBL" id="NQVE01000154">
    <property type="protein sequence ID" value="RAL43612.1"/>
    <property type="molecule type" value="Genomic_DNA"/>
</dbReference>
<evidence type="ECO:0000313" key="2">
    <source>
        <dbReference type="Proteomes" id="UP000249390"/>
    </source>
</evidence>
<keyword evidence="2" id="KW-1185">Reference proteome</keyword>
<name>A0A328DCM8_9ASTE</name>
<evidence type="ECO:0000313" key="1">
    <source>
        <dbReference type="EMBL" id="RAL43612.1"/>
    </source>
</evidence>
<protein>
    <submittedName>
        <fullName evidence="1">Uncharacterized protein</fullName>
    </submittedName>
</protein>
<dbReference type="AlphaFoldDB" id="A0A328DCM8"/>
<sequence length="124" mass="14080">MNAISLALDYNMGVIVFGRRDWTSMIGNDKGRSKAFFQKVSQEAKARGCTYHHDSLYCLLRLFWEPCRAALVPIEDVLFCCVFIPSFTLNDLCSQKKIGYGFVVLIMIWNLSNEGEVQINSPGF</sequence>
<organism evidence="1 2">
    <name type="scientific">Cuscuta australis</name>
    <dbReference type="NCBI Taxonomy" id="267555"/>
    <lineage>
        <taxon>Eukaryota</taxon>
        <taxon>Viridiplantae</taxon>
        <taxon>Streptophyta</taxon>
        <taxon>Embryophyta</taxon>
        <taxon>Tracheophyta</taxon>
        <taxon>Spermatophyta</taxon>
        <taxon>Magnoliopsida</taxon>
        <taxon>eudicotyledons</taxon>
        <taxon>Gunneridae</taxon>
        <taxon>Pentapetalae</taxon>
        <taxon>asterids</taxon>
        <taxon>lamiids</taxon>
        <taxon>Solanales</taxon>
        <taxon>Convolvulaceae</taxon>
        <taxon>Cuscuteae</taxon>
        <taxon>Cuscuta</taxon>
        <taxon>Cuscuta subgen. Grammica</taxon>
        <taxon>Cuscuta sect. Cleistogrammica</taxon>
    </lineage>
</organism>
<proteinExistence type="predicted"/>
<dbReference type="Proteomes" id="UP000249390">
    <property type="component" value="Unassembled WGS sequence"/>
</dbReference>
<comment type="caution">
    <text evidence="1">The sequence shown here is derived from an EMBL/GenBank/DDBJ whole genome shotgun (WGS) entry which is preliminary data.</text>
</comment>
<accession>A0A328DCM8</accession>
<reference evidence="1 2" key="1">
    <citation type="submission" date="2018-06" db="EMBL/GenBank/DDBJ databases">
        <title>The Genome of Cuscuta australis (Dodder) Provides Insight into the Evolution of Plant Parasitism.</title>
        <authorList>
            <person name="Liu H."/>
        </authorList>
    </citation>
    <scope>NUCLEOTIDE SEQUENCE [LARGE SCALE GENOMIC DNA]</scope>
    <source>
        <strain evidence="2">cv. Yunnan</strain>
        <tissue evidence="1">Vines</tissue>
    </source>
</reference>
<gene>
    <name evidence="1" type="ORF">DM860_017355</name>
</gene>